<evidence type="ECO:0000313" key="8">
    <source>
        <dbReference type="Proteomes" id="UP001084197"/>
    </source>
</evidence>
<dbReference type="Gene3D" id="3.40.109.10">
    <property type="entry name" value="NADH Oxidase"/>
    <property type="match status" value="1"/>
</dbReference>
<dbReference type="InterPro" id="IPR016446">
    <property type="entry name" value="Flavin_OxRdtase_Frp"/>
</dbReference>
<keyword evidence="5" id="KW-0521">NADP</keyword>
<dbReference type="Pfam" id="PF00881">
    <property type="entry name" value="Nitroreductase"/>
    <property type="match status" value="1"/>
</dbReference>
<dbReference type="NCBIfam" id="NF008033">
    <property type="entry name" value="PRK10765.1"/>
    <property type="match status" value="1"/>
</dbReference>
<dbReference type="PIRSF" id="PIRSF005426">
    <property type="entry name" value="Frp"/>
    <property type="match status" value="1"/>
</dbReference>
<dbReference type="InterPro" id="IPR029479">
    <property type="entry name" value="Nitroreductase"/>
</dbReference>
<keyword evidence="4 5" id="KW-0560">Oxidoreductase</keyword>
<evidence type="ECO:0000256" key="1">
    <source>
        <dbReference type="ARBA" id="ARBA00008366"/>
    </source>
</evidence>
<keyword evidence="8" id="KW-1185">Reference proteome</keyword>
<keyword evidence="2 5" id="KW-0285">Flavoprotein</keyword>
<evidence type="ECO:0000256" key="3">
    <source>
        <dbReference type="ARBA" id="ARBA00022643"/>
    </source>
</evidence>
<dbReference type="Proteomes" id="UP001084197">
    <property type="component" value="Unassembled WGS sequence"/>
</dbReference>
<evidence type="ECO:0000256" key="5">
    <source>
        <dbReference type="PIRNR" id="PIRNR005426"/>
    </source>
</evidence>
<dbReference type="GO" id="GO:0016491">
    <property type="term" value="F:oxidoreductase activity"/>
    <property type="evidence" value="ECO:0007669"/>
    <property type="project" value="UniProtKB-UniRule"/>
</dbReference>
<evidence type="ECO:0000259" key="6">
    <source>
        <dbReference type="Pfam" id="PF00881"/>
    </source>
</evidence>
<dbReference type="PANTHER" id="PTHR43425:SF3">
    <property type="entry name" value="NADPH-DEPENDENT OXIDOREDUCTASE"/>
    <property type="match status" value="1"/>
</dbReference>
<proteinExistence type="inferred from homology"/>
<gene>
    <name evidence="7" type="primary">nfsA</name>
    <name evidence="7" type="ORF">OWO01_12055</name>
</gene>
<accession>A0A9J6RFJ8</accession>
<keyword evidence="3 5" id="KW-0288">FMN</keyword>
<comment type="similarity">
    <text evidence="1 5">Belongs to the flavin oxidoreductase frp family.</text>
</comment>
<dbReference type="EMBL" id="JAPRAT010000025">
    <property type="protein sequence ID" value="MCZ0703945.1"/>
    <property type="molecule type" value="Genomic_DNA"/>
</dbReference>
<dbReference type="RefSeq" id="WP_268780710.1">
    <property type="nucleotide sequence ID" value="NZ_JAPRAT010000025.1"/>
</dbReference>
<dbReference type="SUPFAM" id="SSF55469">
    <property type="entry name" value="FMN-dependent nitroreductase-like"/>
    <property type="match status" value="1"/>
</dbReference>
<dbReference type="InterPro" id="IPR000415">
    <property type="entry name" value="Nitroreductase-like"/>
</dbReference>
<name>A0A9J6RFJ8_9BACI</name>
<organism evidence="7 8">
    <name type="scientific">Natronobacillus azotifigens</name>
    <dbReference type="NCBI Taxonomy" id="472978"/>
    <lineage>
        <taxon>Bacteria</taxon>
        <taxon>Bacillati</taxon>
        <taxon>Bacillota</taxon>
        <taxon>Bacilli</taxon>
        <taxon>Bacillales</taxon>
        <taxon>Bacillaceae</taxon>
        <taxon>Natronobacillus</taxon>
    </lineage>
</organism>
<sequence>MNETIKTMVNHRTIRKFTDQKLTDDQIQQIIQAASFGSTSSYLMAYSIIGVTDPEKKAALASISGQPYIEKNSHFLLFCADFHRHMIEASDDEKAIISENVSSTENLLIATVDATIAAQNAALAAESMGLGICYIGSIRRDMDKVDQLMKLPEHVIPLFGIAIGYPDDNPEQKPRLPQKAFYFENEYANDQIQAEQLAIFDQKIEEYYLSRSTNKRTDHWTKQVIENLKKPRGARLTPYLQEKKFNKK</sequence>
<dbReference type="CDD" id="cd02146">
    <property type="entry name" value="NfsA-like"/>
    <property type="match status" value="1"/>
</dbReference>
<reference evidence="7" key="1">
    <citation type="submission" date="2022-11" db="EMBL/GenBank/DDBJ databases">
        <title>WGS of Natronobacillus azotifigens 24KS-1, an anaerobic diazotrophic haloalkaliphile from soda-rich habitats.</title>
        <authorList>
            <person name="Sorokin D.Y."/>
            <person name="Merkel A.Y."/>
        </authorList>
    </citation>
    <scope>NUCLEOTIDE SEQUENCE</scope>
    <source>
        <strain evidence="7">24KS-1</strain>
    </source>
</reference>
<dbReference type="PANTHER" id="PTHR43425">
    <property type="entry name" value="OXYGEN-INSENSITIVE NADPH NITROREDUCTASE"/>
    <property type="match status" value="1"/>
</dbReference>
<comment type="caution">
    <text evidence="7">The sequence shown here is derived from an EMBL/GenBank/DDBJ whole genome shotgun (WGS) entry which is preliminary data.</text>
</comment>
<evidence type="ECO:0000313" key="7">
    <source>
        <dbReference type="EMBL" id="MCZ0703945.1"/>
    </source>
</evidence>
<evidence type="ECO:0000256" key="4">
    <source>
        <dbReference type="ARBA" id="ARBA00023002"/>
    </source>
</evidence>
<protein>
    <submittedName>
        <fullName evidence="7">Oxygen-insensitive NADPH nitroreductase</fullName>
    </submittedName>
</protein>
<evidence type="ECO:0000256" key="2">
    <source>
        <dbReference type="ARBA" id="ARBA00022630"/>
    </source>
</evidence>
<feature type="domain" description="Nitroreductase" evidence="6">
    <location>
        <begin position="10"/>
        <end position="165"/>
    </location>
</feature>
<dbReference type="AlphaFoldDB" id="A0A9J6RFJ8"/>